<reference evidence="1 2" key="1">
    <citation type="journal article" date="2019" name="Sci. Rep.">
        <title>Orb-weaving spider Araneus ventricosus genome elucidates the spidroin gene catalogue.</title>
        <authorList>
            <person name="Kono N."/>
            <person name="Nakamura H."/>
            <person name="Ohtoshi R."/>
            <person name="Moran D.A.P."/>
            <person name="Shinohara A."/>
            <person name="Yoshida Y."/>
            <person name="Fujiwara M."/>
            <person name="Mori M."/>
            <person name="Tomita M."/>
            <person name="Arakawa K."/>
        </authorList>
    </citation>
    <scope>NUCLEOTIDE SEQUENCE [LARGE SCALE GENOMIC DNA]</scope>
</reference>
<gene>
    <name evidence="1" type="ORF">AVEN_120874_1</name>
</gene>
<keyword evidence="2" id="KW-1185">Reference proteome</keyword>
<evidence type="ECO:0000313" key="2">
    <source>
        <dbReference type="Proteomes" id="UP000499080"/>
    </source>
</evidence>
<dbReference type="AlphaFoldDB" id="A0A4Y2C6U4"/>
<name>A0A4Y2C6U4_ARAVE</name>
<evidence type="ECO:0000313" key="1">
    <source>
        <dbReference type="EMBL" id="GBL99477.1"/>
    </source>
</evidence>
<organism evidence="1 2">
    <name type="scientific">Araneus ventricosus</name>
    <name type="common">Orbweaver spider</name>
    <name type="synonym">Epeira ventricosa</name>
    <dbReference type="NCBI Taxonomy" id="182803"/>
    <lineage>
        <taxon>Eukaryota</taxon>
        <taxon>Metazoa</taxon>
        <taxon>Ecdysozoa</taxon>
        <taxon>Arthropoda</taxon>
        <taxon>Chelicerata</taxon>
        <taxon>Arachnida</taxon>
        <taxon>Araneae</taxon>
        <taxon>Araneomorphae</taxon>
        <taxon>Entelegynae</taxon>
        <taxon>Araneoidea</taxon>
        <taxon>Araneidae</taxon>
        <taxon>Araneus</taxon>
    </lineage>
</organism>
<dbReference type="Proteomes" id="UP000499080">
    <property type="component" value="Unassembled WGS sequence"/>
</dbReference>
<accession>A0A4Y2C6U4</accession>
<proteinExistence type="predicted"/>
<comment type="caution">
    <text evidence="1">The sequence shown here is derived from an EMBL/GenBank/DDBJ whole genome shotgun (WGS) entry which is preliminary data.</text>
</comment>
<sequence>MCPKKCVTPHSGSVADRTDLPRSQQAANLQERLKEGPPPSGQALTGFNGLPSLTFVGKFATGVSSLSGVCTRTVKPTVRCRCQVRTETCRVPVKTFMILRMRHLLLSVLLFACKPRFSVTAKFAEGTLTTTRSNNDSSSITLFQTKSCTLLFFPFYFYLSSHYRICFEGN</sequence>
<protein>
    <submittedName>
        <fullName evidence="1">Uncharacterized protein</fullName>
    </submittedName>
</protein>
<dbReference type="EMBL" id="BGPR01085458">
    <property type="protein sequence ID" value="GBL99477.1"/>
    <property type="molecule type" value="Genomic_DNA"/>
</dbReference>